<feature type="compositionally biased region" description="Polar residues" evidence="1">
    <location>
        <begin position="69"/>
        <end position="81"/>
    </location>
</feature>
<feature type="transmembrane region" description="Helical" evidence="2">
    <location>
        <begin position="416"/>
        <end position="435"/>
    </location>
</feature>
<feature type="transmembrane region" description="Helical" evidence="2">
    <location>
        <begin position="441"/>
        <end position="461"/>
    </location>
</feature>
<keyword evidence="2" id="KW-0812">Transmembrane</keyword>
<dbReference type="Proteomes" id="UP000013015">
    <property type="component" value="Unassembled WGS sequence"/>
</dbReference>
<dbReference type="InterPro" id="IPR019286">
    <property type="entry name" value="DUF2339_TM"/>
</dbReference>
<feature type="transmembrane region" description="Helical" evidence="2">
    <location>
        <begin position="841"/>
        <end position="858"/>
    </location>
</feature>
<reference evidence="3 4" key="1">
    <citation type="submission" date="2013-03" db="EMBL/GenBank/DDBJ databases">
        <title>Reference genome for the Human Microbiome Project.</title>
        <authorList>
            <person name="Aqrawi P."/>
            <person name="Ayvaz T."/>
            <person name="Bess C."/>
            <person name="Blankenburg K."/>
            <person name="Coyle M."/>
            <person name="Deng J."/>
            <person name="Forbes L."/>
            <person name="Fowler G."/>
            <person name="Francisco L."/>
            <person name="Fu Q."/>
            <person name="Gibbs R."/>
            <person name="Gross S."/>
            <person name="Gubbala S."/>
            <person name="Hale W."/>
            <person name="Hemphill L."/>
            <person name="Highlander S."/>
            <person name="Hirani K."/>
            <person name="Jackson L."/>
            <person name="Jakkamsetti A."/>
            <person name="Javaid M."/>
            <person name="Jayaseelan J.C."/>
            <person name="Jiang H."/>
            <person name="Joshi V."/>
            <person name="Korchina V."/>
            <person name="Kovar C."/>
            <person name="Lara F."/>
            <person name="Lee S."/>
            <person name="Liu Y."/>
            <person name="Mata R."/>
            <person name="Mathew T."/>
            <person name="Munidasa M."/>
            <person name="Muzny D."/>
            <person name="Nazareth L."/>
            <person name="Ngo R."/>
            <person name="Nguyen L."/>
            <person name="Nguyen N."/>
            <person name="Okwuonu G."/>
            <person name="Ongeri F."/>
            <person name="Palculict T."/>
            <person name="Patil S."/>
            <person name="Petrosino J."/>
            <person name="Pham C."/>
            <person name="Pham P."/>
            <person name="Pu L.-L."/>
            <person name="Qin X."/>
            <person name="Qu J."/>
            <person name="Reid J."/>
            <person name="Ross M."/>
            <person name="Ruth R."/>
            <person name="Saada N."/>
            <person name="San Lucas F."/>
            <person name="Santibanez J."/>
            <person name="Shang Y."/>
            <person name="Simmons D."/>
            <person name="Song X.-Z."/>
            <person name="Tang L.-Y."/>
            <person name="Thornton R."/>
            <person name="Warren J."/>
            <person name="Weissenberger G."/>
            <person name="Wilczek-Boney K."/>
            <person name="Worley K."/>
            <person name="Youmans B."/>
            <person name="Zhang J."/>
            <person name="Zhang L."/>
            <person name="Zhao Z."/>
            <person name="Zhou C."/>
            <person name="Zhu D."/>
            <person name="Zhu Y."/>
        </authorList>
    </citation>
    <scope>NUCLEOTIDE SEQUENCE [LARGE SCALE GENOMIC DNA]</scope>
    <source>
        <strain evidence="3 4">F0333</strain>
    </source>
</reference>
<feature type="transmembrane region" description="Helical" evidence="2">
    <location>
        <begin position="386"/>
        <end position="404"/>
    </location>
</feature>
<feature type="transmembrane region" description="Helical" evidence="2">
    <location>
        <begin position="544"/>
        <end position="561"/>
    </location>
</feature>
<dbReference type="eggNOG" id="COG3087">
    <property type="taxonomic scope" value="Bacteria"/>
</dbReference>
<feature type="transmembrane region" description="Helical" evidence="2">
    <location>
        <begin position="785"/>
        <end position="805"/>
    </location>
</feature>
<accession>N6XBP0</accession>
<dbReference type="AlphaFoldDB" id="N6XBP0"/>
<feature type="transmembrane region" description="Helical" evidence="2">
    <location>
        <begin position="247"/>
        <end position="267"/>
    </location>
</feature>
<proteinExistence type="predicted"/>
<feature type="transmembrane region" description="Helical" evidence="2">
    <location>
        <begin position="734"/>
        <end position="751"/>
    </location>
</feature>
<feature type="transmembrane region" description="Helical" evidence="2">
    <location>
        <begin position="812"/>
        <end position="829"/>
    </location>
</feature>
<organism evidence="3 4">
    <name type="scientific">Schaalia cardiffensis F0333</name>
    <dbReference type="NCBI Taxonomy" id="888050"/>
    <lineage>
        <taxon>Bacteria</taxon>
        <taxon>Bacillati</taxon>
        <taxon>Actinomycetota</taxon>
        <taxon>Actinomycetes</taxon>
        <taxon>Actinomycetales</taxon>
        <taxon>Actinomycetaceae</taxon>
        <taxon>Schaalia</taxon>
    </lineage>
</organism>
<comment type="caution">
    <text evidence="3">The sequence shown here is derived from an EMBL/GenBank/DDBJ whole genome shotgun (WGS) entry which is preliminary data.</text>
</comment>
<feature type="transmembrane region" description="Helical" evidence="2">
    <location>
        <begin position="324"/>
        <end position="344"/>
    </location>
</feature>
<feature type="compositionally biased region" description="Low complexity" evidence="1">
    <location>
        <begin position="107"/>
        <end position="127"/>
    </location>
</feature>
<gene>
    <name evidence="3" type="ORF">HMPREF9004_0657</name>
</gene>
<feature type="transmembrane region" description="Helical" evidence="2">
    <location>
        <begin position="184"/>
        <end position="209"/>
    </location>
</feature>
<evidence type="ECO:0000256" key="2">
    <source>
        <dbReference type="SAM" id="Phobius"/>
    </source>
</evidence>
<feature type="transmembrane region" description="Helical" evidence="2">
    <location>
        <begin position="299"/>
        <end position="318"/>
    </location>
</feature>
<feature type="region of interest" description="Disordered" evidence="1">
    <location>
        <begin position="107"/>
        <end position="173"/>
    </location>
</feature>
<keyword evidence="2" id="KW-1133">Transmembrane helix</keyword>
<feature type="region of interest" description="Disordered" evidence="1">
    <location>
        <begin position="69"/>
        <end position="88"/>
    </location>
</feature>
<feature type="transmembrane region" description="Helical" evidence="2">
    <location>
        <begin position="689"/>
        <end position="714"/>
    </location>
</feature>
<dbReference type="PATRIC" id="fig|888050.3.peg.629"/>
<feature type="transmembrane region" description="Helical" evidence="2">
    <location>
        <begin position="273"/>
        <end position="292"/>
    </location>
</feature>
<feature type="transmembrane region" description="Helical" evidence="2">
    <location>
        <begin position="573"/>
        <end position="589"/>
    </location>
</feature>
<keyword evidence="2" id="KW-0472">Membrane</keyword>
<sequence>MANGEDTSPERIQSLEERVEALVTRVDALLCHLEGSGATLSIPSSARVDVPSSASRCAMSPAVLQPSVQAPITPQPSTSTHTQAPVAATPAQVPVPATPLQAQAPLPATPAQVPIPSTPLQAQAPLPATAPTPAPAPVRTQSPPVPQSPVAPRGQGSHLPKGQVPPAVKGTMMPSLKDASSSRLIVLLLSGLAALLVILAATSLIALLWDSIPNWVKVLTLGLVAIAMTASGALWHKREAHPSIPPATLTGIGTGLGYLTGIGAALLEVLPPIGAFLVLLVWTIATTALATLSKMPFTLIATAIGGVLTLSLLYSHALGHPSQALLVEGLILAYSAACLVSSTIASRPLHGAFKRWTIASSAAATVPALLFVPVEAASKQSSLGTYIMSIALAVLALVTVAFLVREPEQREWQWVWTLAPLVVIISYLSLTSIAATEEERLFLSLVHFLLCLGLIGFAATPKLSGPVKGLAEYALLAPPIFLPLLDEVGVAPITTASYKTLVDCAAWFVILACAALATQQRSSSFLVILPIVALYRGFDFTMETFSVVFIILTLLIATVLIDRALKALPWQRAFAMWLGIFGLIFKVPWEIVSQIPKHSTYRNALEVSVIFLVFLVVALLLILGLATPNIGPADLWMGRRLIFSSTAGDSAATSRTTSFSPASPAPMSAAPATGFGQPPGMPRRESGGVFAPLSVLMTLFFVSSVTYILPLMLLSSVWNFLFGLPSASSTPLDLVVSLGMLILALAFVLAMKSYATHSLYGILIPLVLVSVVWQAFNVIRALDNAPWVATLMVLLVGAAAIVLGFRWKAPNMRLTSLVIVIIAVFKLSLIDTGFNDSISRVLSLLIAGLICFALSVLYSKLSAKARAKETLPSTDFVTPGS</sequence>
<feature type="transmembrane region" description="Helical" evidence="2">
    <location>
        <begin position="356"/>
        <end position="374"/>
    </location>
</feature>
<protein>
    <recommendedName>
        <fullName evidence="5">DUF2339 domain-containing protein</fullName>
    </recommendedName>
</protein>
<feature type="transmembrane region" description="Helical" evidence="2">
    <location>
        <begin position="215"/>
        <end position="235"/>
    </location>
</feature>
<dbReference type="HOGENOM" id="CLU_331168_0_0_11"/>
<dbReference type="EMBL" id="AQHZ01000010">
    <property type="protein sequence ID" value="ENO18608.1"/>
    <property type="molecule type" value="Genomic_DNA"/>
</dbReference>
<evidence type="ECO:0000313" key="3">
    <source>
        <dbReference type="EMBL" id="ENO18608.1"/>
    </source>
</evidence>
<evidence type="ECO:0000313" key="4">
    <source>
        <dbReference type="Proteomes" id="UP000013015"/>
    </source>
</evidence>
<name>N6XBP0_9ACTO</name>
<dbReference type="STRING" id="888050.HMPREF9004_0657"/>
<keyword evidence="4" id="KW-1185">Reference proteome</keyword>
<feature type="transmembrane region" description="Helical" evidence="2">
    <location>
        <begin position="758"/>
        <end position="779"/>
    </location>
</feature>
<evidence type="ECO:0008006" key="5">
    <source>
        <dbReference type="Google" id="ProtNLM"/>
    </source>
</evidence>
<feature type="transmembrane region" description="Helical" evidence="2">
    <location>
        <begin position="609"/>
        <end position="630"/>
    </location>
</feature>
<evidence type="ECO:0000256" key="1">
    <source>
        <dbReference type="SAM" id="MobiDB-lite"/>
    </source>
</evidence>
<dbReference type="Pfam" id="PF10101">
    <property type="entry name" value="DUF2339"/>
    <property type="match status" value="1"/>
</dbReference>